<keyword evidence="4" id="KW-1185">Reference proteome</keyword>
<dbReference type="Proteomes" id="UP001652431">
    <property type="component" value="Unassembled WGS sequence"/>
</dbReference>
<comment type="caution">
    <text evidence="3">The sequence shown here is derived from an EMBL/GenBank/DDBJ whole genome shotgun (WGS) entry which is preliminary data.</text>
</comment>
<gene>
    <name evidence="3" type="ORF">OCV99_12280</name>
</gene>
<organism evidence="3 4">
    <name type="scientific">Dorea acetigenes</name>
    <dbReference type="NCBI Taxonomy" id="2981787"/>
    <lineage>
        <taxon>Bacteria</taxon>
        <taxon>Bacillati</taxon>
        <taxon>Bacillota</taxon>
        <taxon>Clostridia</taxon>
        <taxon>Lachnospirales</taxon>
        <taxon>Lachnospiraceae</taxon>
        <taxon>Dorea</taxon>
    </lineage>
</organism>
<feature type="signal peptide" evidence="2">
    <location>
        <begin position="1"/>
        <end position="26"/>
    </location>
</feature>
<feature type="compositionally biased region" description="Polar residues" evidence="1">
    <location>
        <begin position="50"/>
        <end position="62"/>
    </location>
</feature>
<evidence type="ECO:0000256" key="1">
    <source>
        <dbReference type="SAM" id="MobiDB-lite"/>
    </source>
</evidence>
<feature type="region of interest" description="Disordered" evidence="1">
    <location>
        <begin position="26"/>
        <end position="129"/>
    </location>
</feature>
<accession>A0ABT2RQ95</accession>
<protein>
    <submittedName>
        <fullName evidence="3">DUF1002 domain-containing protein</fullName>
    </submittedName>
</protein>
<dbReference type="Pfam" id="PF06207">
    <property type="entry name" value="DUF1002"/>
    <property type="match status" value="1"/>
</dbReference>
<feature type="compositionally biased region" description="Acidic residues" evidence="1">
    <location>
        <begin position="92"/>
        <end position="118"/>
    </location>
</feature>
<keyword evidence="2" id="KW-0732">Signal</keyword>
<dbReference type="EMBL" id="JAOQJU010000017">
    <property type="protein sequence ID" value="MCU6687304.1"/>
    <property type="molecule type" value="Genomic_DNA"/>
</dbReference>
<evidence type="ECO:0000313" key="3">
    <source>
        <dbReference type="EMBL" id="MCU6687304.1"/>
    </source>
</evidence>
<proteinExistence type="predicted"/>
<evidence type="ECO:0000313" key="4">
    <source>
        <dbReference type="Proteomes" id="UP001652431"/>
    </source>
</evidence>
<reference evidence="3 4" key="1">
    <citation type="journal article" date="2021" name="ISME Commun">
        <title>Automated analysis of genomic sequences facilitates high-throughput and comprehensive description of bacteria.</title>
        <authorList>
            <person name="Hitch T.C.A."/>
        </authorList>
    </citation>
    <scope>NUCLEOTIDE SEQUENCE [LARGE SCALE GENOMIC DNA]</scope>
    <source>
        <strain evidence="3 4">Sanger_03</strain>
    </source>
</reference>
<sequence>MKKRRILPLLMAAVLMTAGMPMTAGAAETSADAAQETTEQEAEGGVIGDSASTDGVSEQAGSDSAAADGTESGAAVGDSVKTEEPSSAESSDTADTEEATTNQDEEGADKEDADEEKDNEVASDNVVTLGENLSAEQRAAMYSYFGVEADEVRTIIVTHADEVQYMEGIATDEQIGATTNSCAYVEPTESGGIKVKTANLNFVTSAMIASTLTTAGMENCNVVAACPFEVSGTGALTGIMMAYETASGESLDEGKKEAAVEELITTGALADAFGQETASEIMNDVKTEILDKGYTDAEEIGDAVDTIAEKYDAELTEEQRSQIVALMEKISQYDYDVSALKDTLDNLSGELSGLSSVWNSIKTFFVGSGDGILSETNDEALGENVITDSTVSESGFKDGLLTRIMNFFKGE</sequence>
<name>A0ABT2RQ95_9FIRM</name>
<dbReference type="InterPro" id="IPR009343">
    <property type="entry name" value="DUF1002"/>
</dbReference>
<feature type="chain" id="PRO_5046192057" evidence="2">
    <location>
        <begin position="27"/>
        <end position="411"/>
    </location>
</feature>
<evidence type="ECO:0000256" key="2">
    <source>
        <dbReference type="SAM" id="SignalP"/>
    </source>
</evidence>
<feature type="compositionally biased region" description="Low complexity" evidence="1">
    <location>
        <begin position="26"/>
        <end position="37"/>
    </location>
</feature>
<dbReference type="RefSeq" id="WP_262575572.1">
    <property type="nucleotide sequence ID" value="NZ_JAOQJU010000017.1"/>
</dbReference>